<dbReference type="EMBL" id="OX458333">
    <property type="protein sequence ID" value="CAI8946908.1"/>
    <property type="molecule type" value="Genomic_DNA"/>
</dbReference>
<feature type="domain" description="Ferritin-like diiron" evidence="6">
    <location>
        <begin position="31"/>
        <end position="179"/>
    </location>
</feature>
<keyword evidence="7" id="KW-0560">Oxidoreductase</keyword>
<comment type="catalytic activity">
    <reaction evidence="5">
        <text>Fe(2+)(in) = Fe(2+)(out)</text>
        <dbReference type="Rhea" id="RHEA:28486"/>
        <dbReference type="ChEBI" id="CHEBI:29033"/>
    </reaction>
</comment>
<dbReference type="InterPro" id="IPR002024">
    <property type="entry name" value="Bacterioferritin"/>
</dbReference>
<dbReference type="PRINTS" id="PR00601">
    <property type="entry name" value="BACFERRITIN"/>
</dbReference>
<evidence type="ECO:0000256" key="3">
    <source>
        <dbReference type="ARBA" id="ARBA00022434"/>
    </source>
</evidence>
<dbReference type="InterPro" id="IPR009078">
    <property type="entry name" value="Ferritin-like_SF"/>
</dbReference>
<dbReference type="PANTHER" id="PTHR30295:SF1">
    <property type="entry name" value="DNA PROTECTION DURING STARVATION PROTEIN"/>
    <property type="match status" value="1"/>
</dbReference>
<comment type="similarity">
    <text evidence="1">Belongs to the bacterioferritin family.</text>
</comment>
<dbReference type="InterPro" id="IPR014490">
    <property type="entry name" value="Dps-like"/>
</dbReference>
<sequence length="179" mass="20039">MANSSFLTDVKTLRERARQHIEQGAVTPGYKADRATVVKLLNEALATEIVCVLRYKRHYFMASGINAQSVAQEFLEHANDEQMHADRIAERIVQLGGEPDLSPSGLQSKSHSEYVEGESLIDMIKEDLVAERIAIDSYREIIEYVGNADPTTRGLMEEVLANEENHADDLVNLLQDLGR</sequence>
<dbReference type="PIRSF" id="PIRSF018063">
    <property type="entry name" value="Ferrtn_UCP018063"/>
    <property type="match status" value="1"/>
</dbReference>
<organism evidence="7 8">
    <name type="scientific">Methylocaldum szegediense</name>
    <dbReference type="NCBI Taxonomy" id="73780"/>
    <lineage>
        <taxon>Bacteria</taxon>
        <taxon>Pseudomonadati</taxon>
        <taxon>Pseudomonadota</taxon>
        <taxon>Gammaproteobacteria</taxon>
        <taxon>Methylococcales</taxon>
        <taxon>Methylococcaceae</taxon>
        <taxon>Methylocaldum</taxon>
    </lineage>
</organism>
<reference evidence="7 8" key="1">
    <citation type="submission" date="2023-03" db="EMBL/GenBank/DDBJ databases">
        <authorList>
            <person name="Pearce D."/>
        </authorList>
    </citation>
    <scope>NUCLEOTIDE SEQUENCE [LARGE SCALE GENOMIC DNA]</scope>
    <source>
        <strain evidence="7">Msz</strain>
    </source>
</reference>
<gene>
    <name evidence="7" type="ORF">MSZNOR_4361</name>
</gene>
<dbReference type="PROSITE" id="PS50905">
    <property type="entry name" value="FERRITIN_LIKE"/>
    <property type="match status" value="1"/>
</dbReference>
<protein>
    <recommendedName>
        <fullName evidence="2">ferroxidase</fullName>
        <ecNumber evidence="2">1.16.3.1</ecNumber>
    </recommendedName>
</protein>
<dbReference type="Gene3D" id="1.20.1260.10">
    <property type="match status" value="1"/>
</dbReference>
<accession>A0ABM9I7T9</accession>
<dbReference type="InterPro" id="IPR009040">
    <property type="entry name" value="Ferritin-like_diiron"/>
</dbReference>
<evidence type="ECO:0000313" key="8">
    <source>
        <dbReference type="Proteomes" id="UP001162030"/>
    </source>
</evidence>
<dbReference type="SUPFAM" id="SSF47240">
    <property type="entry name" value="Ferritin-like"/>
    <property type="match status" value="1"/>
</dbReference>
<dbReference type="PANTHER" id="PTHR30295">
    <property type="entry name" value="BACTERIOFERRITIN"/>
    <property type="match status" value="1"/>
</dbReference>
<evidence type="ECO:0000256" key="5">
    <source>
        <dbReference type="ARBA" id="ARBA00036243"/>
    </source>
</evidence>
<evidence type="ECO:0000256" key="1">
    <source>
        <dbReference type="ARBA" id="ARBA00008093"/>
    </source>
</evidence>
<evidence type="ECO:0000256" key="2">
    <source>
        <dbReference type="ARBA" id="ARBA00013107"/>
    </source>
</evidence>
<proteinExistence type="inferred from homology"/>
<evidence type="ECO:0000259" key="6">
    <source>
        <dbReference type="PROSITE" id="PS50905"/>
    </source>
</evidence>
<keyword evidence="4" id="KW-0408">Iron</keyword>
<evidence type="ECO:0000313" key="7">
    <source>
        <dbReference type="EMBL" id="CAI8946908.1"/>
    </source>
</evidence>
<dbReference type="RefSeq" id="WP_026609746.1">
    <property type="nucleotide sequence ID" value="NZ_OX458333.1"/>
</dbReference>
<dbReference type="Proteomes" id="UP001162030">
    <property type="component" value="Chromosome"/>
</dbReference>
<evidence type="ECO:0000256" key="4">
    <source>
        <dbReference type="ARBA" id="ARBA00023004"/>
    </source>
</evidence>
<dbReference type="EC" id="1.16.3.1" evidence="2"/>
<dbReference type="GO" id="GO:0004322">
    <property type="term" value="F:ferroxidase activity"/>
    <property type="evidence" value="ECO:0007669"/>
    <property type="project" value="UniProtKB-EC"/>
</dbReference>
<dbReference type="CDD" id="cd00657">
    <property type="entry name" value="Ferritin_like"/>
    <property type="match status" value="1"/>
</dbReference>
<keyword evidence="8" id="KW-1185">Reference proteome</keyword>
<name>A0ABM9I7T9_9GAMM</name>
<dbReference type="InterPro" id="IPR012347">
    <property type="entry name" value="Ferritin-like"/>
</dbReference>
<dbReference type="Pfam" id="PF00210">
    <property type="entry name" value="Ferritin"/>
    <property type="match status" value="1"/>
</dbReference>
<keyword evidence="3" id="KW-0409">Iron storage</keyword>
<dbReference type="InterPro" id="IPR008331">
    <property type="entry name" value="Ferritin_DPS_dom"/>
</dbReference>